<proteinExistence type="inferred from homology"/>
<sequence>MNFEQSEDRRMLADTLRRYLAEQYDIAARNAVAYEAPFHAPARWGELAELGLLQALAPEDQGGFGGAGFDIATVFEELGRALCPEPVLPALMAQRLLAAAGADAEALLTGATHYAVAIGEPEAPWGLDGLTTTAGKSGDGWAVSGRKSVVYGGHVAETLLVAAQAEGKLALFAVAAGDAEVTGYGMIDGGGAAELFLDASPARLLLADATDALQDALDAGTLALCAEAVGAMDATRELLVDYLRTRKQFGRAIGSFQALQHRAVDLVTEIEQARSITVLAADALGGPEQSRRVSMAKNLIGRTAKLVAEEAIQMHGGIAMTWEAAVSHYAKRLVMIDHQLGDTDWHLARVMADLQAA</sequence>
<protein>
    <submittedName>
        <fullName evidence="8">Acyl-CoA dehydrogenase family protein</fullName>
        <ecNumber evidence="8">1.-.-.-</ecNumber>
    </submittedName>
</protein>
<dbReference type="InterPro" id="IPR046373">
    <property type="entry name" value="Acyl-CoA_Oxase/DH_mid-dom_sf"/>
</dbReference>
<dbReference type="CDD" id="cd00567">
    <property type="entry name" value="ACAD"/>
    <property type="match status" value="1"/>
</dbReference>
<keyword evidence="9" id="KW-1185">Reference proteome</keyword>
<dbReference type="InterPro" id="IPR013786">
    <property type="entry name" value="AcylCoA_DH/ox_N"/>
</dbReference>
<name>A0ABV7ADB2_9RHOB</name>
<dbReference type="GO" id="GO:0016491">
    <property type="term" value="F:oxidoreductase activity"/>
    <property type="evidence" value="ECO:0007669"/>
    <property type="project" value="UniProtKB-KW"/>
</dbReference>
<dbReference type="Proteomes" id="UP001595443">
    <property type="component" value="Unassembled WGS sequence"/>
</dbReference>
<dbReference type="InterPro" id="IPR036250">
    <property type="entry name" value="AcylCo_DH-like_C"/>
</dbReference>
<evidence type="ECO:0000259" key="7">
    <source>
        <dbReference type="Pfam" id="PF02771"/>
    </source>
</evidence>
<evidence type="ECO:0000256" key="1">
    <source>
        <dbReference type="ARBA" id="ARBA00001974"/>
    </source>
</evidence>
<dbReference type="Pfam" id="PF00441">
    <property type="entry name" value="Acyl-CoA_dh_1"/>
    <property type="match status" value="1"/>
</dbReference>
<organism evidence="8 9">
    <name type="scientific">Acidimangrovimonas pyrenivorans</name>
    <dbReference type="NCBI Taxonomy" id="2030798"/>
    <lineage>
        <taxon>Bacteria</taxon>
        <taxon>Pseudomonadati</taxon>
        <taxon>Pseudomonadota</taxon>
        <taxon>Alphaproteobacteria</taxon>
        <taxon>Rhodobacterales</taxon>
        <taxon>Paracoccaceae</taxon>
        <taxon>Acidimangrovimonas</taxon>
    </lineage>
</organism>
<dbReference type="RefSeq" id="WP_377831920.1">
    <property type="nucleotide sequence ID" value="NZ_JBHRSK010000004.1"/>
</dbReference>
<keyword evidence="3" id="KW-0285">Flavoprotein</keyword>
<dbReference type="EC" id="1.-.-.-" evidence="8"/>
<accession>A0ABV7ADB2</accession>
<dbReference type="EMBL" id="JBHRSK010000004">
    <property type="protein sequence ID" value="MFC2967283.1"/>
    <property type="molecule type" value="Genomic_DNA"/>
</dbReference>
<keyword evidence="5 8" id="KW-0560">Oxidoreductase</keyword>
<evidence type="ECO:0000313" key="9">
    <source>
        <dbReference type="Proteomes" id="UP001595443"/>
    </source>
</evidence>
<reference evidence="9" key="1">
    <citation type="journal article" date="2019" name="Int. J. Syst. Evol. Microbiol.">
        <title>The Global Catalogue of Microorganisms (GCM) 10K type strain sequencing project: providing services to taxonomists for standard genome sequencing and annotation.</title>
        <authorList>
            <consortium name="The Broad Institute Genomics Platform"/>
            <consortium name="The Broad Institute Genome Sequencing Center for Infectious Disease"/>
            <person name="Wu L."/>
            <person name="Ma J."/>
        </authorList>
    </citation>
    <scope>NUCLEOTIDE SEQUENCE [LARGE SCALE GENOMIC DNA]</scope>
    <source>
        <strain evidence="9">KCTC 62192</strain>
    </source>
</reference>
<evidence type="ECO:0000256" key="5">
    <source>
        <dbReference type="ARBA" id="ARBA00023002"/>
    </source>
</evidence>
<dbReference type="InterPro" id="IPR037069">
    <property type="entry name" value="AcylCoA_DH/ox_N_sf"/>
</dbReference>
<feature type="domain" description="Acyl-CoA dehydrogenase/oxidase C-terminal" evidence="6">
    <location>
        <begin position="213"/>
        <end position="338"/>
    </location>
</feature>
<comment type="caution">
    <text evidence="8">The sequence shown here is derived from an EMBL/GenBank/DDBJ whole genome shotgun (WGS) entry which is preliminary data.</text>
</comment>
<evidence type="ECO:0000256" key="4">
    <source>
        <dbReference type="ARBA" id="ARBA00022827"/>
    </source>
</evidence>
<keyword evidence="4" id="KW-0274">FAD</keyword>
<evidence type="ECO:0000313" key="8">
    <source>
        <dbReference type="EMBL" id="MFC2967283.1"/>
    </source>
</evidence>
<dbReference type="InterPro" id="IPR009075">
    <property type="entry name" value="AcylCo_DH/oxidase_C"/>
</dbReference>
<feature type="domain" description="Acyl-CoA dehydrogenase/oxidase N-terminal" evidence="7">
    <location>
        <begin position="6"/>
        <end position="89"/>
    </location>
</feature>
<dbReference type="Pfam" id="PF02771">
    <property type="entry name" value="Acyl-CoA_dh_N"/>
    <property type="match status" value="1"/>
</dbReference>
<dbReference type="InterPro" id="IPR009100">
    <property type="entry name" value="AcylCoA_DH/oxidase_NM_dom_sf"/>
</dbReference>
<evidence type="ECO:0000256" key="3">
    <source>
        <dbReference type="ARBA" id="ARBA00022630"/>
    </source>
</evidence>
<dbReference type="SUPFAM" id="SSF56645">
    <property type="entry name" value="Acyl-CoA dehydrogenase NM domain-like"/>
    <property type="match status" value="1"/>
</dbReference>
<dbReference type="Gene3D" id="1.20.140.10">
    <property type="entry name" value="Butyryl-CoA Dehydrogenase, subunit A, domain 3"/>
    <property type="match status" value="1"/>
</dbReference>
<evidence type="ECO:0000259" key="6">
    <source>
        <dbReference type="Pfam" id="PF00441"/>
    </source>
</evidence>
<dbReference type="PANTHER" id="PTHR43884">
    <property type="entry name" value="ACYL-COA DEHYDROGENASE"/>
    <property type="match status" value="1"/>
</dbReference>
<dbReference type="PANTHER" id="PTHR43884:SF20">
    <property type="entry name" value="ACYL-COA DEHYDROGENASE FADE28"/>
    <property type="match status" value="1"/>
</dbReference>
<dbReference type="Gene3D" id="1.10.540.10">
    <property type="entry name" value="Acyl-CoA dehydrogenase/oxidase, N-terminal domain"/>
    <property type="match status" value="1"/>
</dbReference>
<comment type="similarity">
    <text evidence="2">Belongs to the acyl-CoA dehydrogenase family.</text>
</comment>
<evidence type="ECO:0000256" key="2">
    <source>
        <dbReference type="ARBA" id="ARBA00009347"/>
    </source>
</evidence>
<gene>
    <name evidence="8" type="ORF">ACFOES_04180</name>
</gene>
<dbReference type="SUPFAM" id="SSF47203">
    <property type="entry name" value="Acyl-CoA dehydrogenase C-terminal domain-like"/>
    <property type="match status" value="1"/>
</dbReference>
<dbReference type="Gene3D" id="2.40.110.10">
    <property type="entry name" value="Butyryl-CoA Dehydrogenase, subunit A, domain 2"/>
    <property type="match status" value="1"/>
</dbReference>
<comment type="cofactor">
    <cofactor evidence="1">
        <name>FAD</name>
        <dbReference type="ChEBI" id="CHEBI:57692"/>
    </cofactor>
</comment>